<gene>
    <name evidence="2" type="ORF">QH948_00355</name>
</gene>
<sequence length="101" mass="10738">MHKLTAGSGYDYLTRQVAAHDTTEKGHATLASYYSERGEAPGSWRGRGLAGLGDLSVGDVVTAEQMSALFGAGFHPNMQARLSALNRPRFRAALMWGAALG</sequence>
<proteinExistence type="predicted"/>
<protein>
    <submittedName>
        <fullName evidence="2">Relaxase domain-containing protein</fullName>
    </submittedName>
</protein>
<keyword evidence="3" id="KW-1185">Reference proteome</keyword>
<dbReference type="SUPFAM" id="SSF55464">
    <property type="entry name" value="Origin of replication-binding domain, RBD-like"/>
    <property type="match status" value="1"/>
</dbReference>
<organism evidence="2 3">
    <name type="scientific">Tessaracoccus lacteus</name>
    <dbReference type="NCBI Taxonomy" id="3041766"/>
    <lineage>
        <taxon>Bacteria</taxon>
        <taxon>Bacillati</taxon>
        <taxon>Actinomycetota</taxon>
        <taxon>Actinomycetes</taxon>
        <taxon>Propionibacteriales</taxon>
        <taxon>Propionibacteriaceae</taxon>
        <taxon>Tessaracoccus</taxon>
    </lineage>
</organism>
<dbReference type="Pfam" id="PF08751">
    <property type="entry name" value="TrwC"/>
    <property type="match status" value="1"/>
</dbReference>
<dbReference type="EMBL" id="CP123967">
    <property type="protein sequence ID" value="WGT47276.1"/>
    <property type="molecule type" value="Genomic_DNA"/>
</dbReference>
<evidence type="ECO:0000313" key="3">
    <source>
        <dbReference type="Proteomes" id="UP001244136"/>
    </source>
</evidence>
<evidence type="ECO:0000259" key="1">
    <source>
        <dbReference type="Pfam" id="PF08751"/>
    </source>
</evidence>
<evidence type="ECO:0000313" key="2">
    <source>
        <dbReference type="EMBL" id="WGT47276.1"/>
    </source>
</evidence>
<accession>A0ABY8PY26</accession>
<reference evidence="2 3" key="1">
    <citation type="journal article" date="2008" name="Int. J. Syst. Evol. Microbiol.">
        <title>Tessaracoccus flavescens sp. nov., isolated from marine sediment.</title>
        <authorList>
            <person name="Lee D.W."/>
            <person name="Lee S.D."/>
        </authorList>
    </citation>
    <scope>NUCLEOTIDE SEQUENCE [LARGE SCALE GENOMIC DNA]</scope>
    <source>
        <strain evidence="2 3">T21</strain>
    </source>
</reference>
<name>A0ABY8PY26_9ACTN</name>
<dbReference type="InterPro" id="IPR014862">
    <property type="entry name" value="TrwC"/>
</dbReference>
<feature type="domain" description="TrwC relaxase" evidence="1">
    <location>
        <begin position="6"/>
        <end position="84"/>
    </location>
</feature>
<dbReference type="Proteomes" id="UP001244136">
    <property type="component" value="Chromosome"/>
</dbReference>
<dbReference type="RefSeq" id="WP_281145010.1">
    <property type="nucleotide sequence ID" value="NZ_CP123967.1"/>
</dbReference>